<reference evidence="2" key="1">
    <citation type="submission" date="2018-06" db="EMBL/GenBank/DDBJ databases">
        <authorList>
            <person name="Zhirakovskaya E."/>
        </authorList>
    </citation>
    <scope>NUCLEOTIDE SEQUENCE</scope>
</reference>
<name>A0A3B0UZC7_9ZZZZ</name>
<dbReference type="Pfam" id="PF03415">
    <property type="entry name" value="Peptidase_C11"/>
    <property type="match status" value="1"/>
</dbReference>
<feature type="non-terminal residue" evidence="2">
    <location>
        <position position="371"/>
    </location>
</feature>
<feature type="region of interest" description="Disordered" evidence="1">
    <location>
        <begin position="1"/>
        <end position="46"/>
    </location>
</feature>
<dbReference type="Gene3D" id="3.40.50.11970">
    <property type="match status" value="1"/>
</dbReference>
<proteinExistence type="predicted"/>
<organism evidence="2">
    <name type="scientific">hydrothermal vent metagenome</name>
    <dbReference type="NCBI Taxonomy" id="652676"/>
    <lineage>
        <taxon>unclassified sequences</taxon>
        <taxon>metagenomes</taxon>
        <taxon>ecological metagenomes</taxon>
    </lineage>
</organism>
<dbReference type="PANTHER" id="PTHR37835:SF1">
    <property type="entry name" value="ALPHA-CLOSTRIPAIN"/>
    <property type="match status" value="1"/>
</dbReference>
<accession>A0A3B0UZC7</accession>
<evidence type="ECO:0000256" key="1">
    <source>
        <dbReference type="SAM" id="MobiDB-lite"/>
    </source>
</evidence>
<protein>
    <submittedName>
        <fullName evidence="2">Clostripain</fullName>
    </submittedName>
</protein>
<dbReference type="EMBL" id="UOEU01000455">
    <property type="protein sequence ID" value="VAW33503.1"/>
    <property type="molecule type" value="Genomic_DNA"/>
</dbReference>
<dbReference type="PANTHER" id="PTHR37835">
    <property type="entry name" value="ALPHA-CLOSTRIPAIN"/>
    <property type="match status" value="1"/>
</dbReference>
<evidence type="ECO:0000313" key="2">
    <source>
        <dbReference type="EMBL" id="VAW33503.1"/>
    </source>
</evidence>
<gene>
    <name evidence="2" type="ORF">MNBD_CHLOROFLEXI01-154</name>
</gene>
<dbReference type="InterPro" id="IPR005077">
    <property type="entry name" value="Peptidase_C11"/>
</dbReference>
<sequence>MIFSLFRGGGGDNGTFSQPSFTEEDTSSSQSFQPSNEPLPTLSSTGASDQTWTIMLYQDADDKVLEEDIFLDLNGAERIGSSDNVNIVAQLDRYVGGFSGDGNWTSARRYFITRDNDLQTISSELIEDLGEVNMADAQTLVDFVTWAAESYPADKYVLIMSDHGLGWPSGWTDPDPVVPTDNSLPITAALGNDLYLMEIDQALSDIRAQTDIDQFELIGMDACLMGGIEIFSALAPHARYAVASQEVEPALGWAYAGFLEQLTNNPGVNGGELGRFIIDSYIRDDQRILDPEARAGLMGQGNSLNGLFGLFGGGPSTTSPEQLVRQMEQNITLTAVDTSQIPALVDSVNDLSLALTNDNQSTVAQTRTYAQ</sequence>
<dbReference type="AlphaFoldDB" id="A0A3B0UZC7"/>
<feature type="compositionally biased region" description="Polar residues" evidence="1">
    <location>
        <begin position="14"/>
        <end position="46"/>
    </location>
</feature>